<keyword evidence="6" id="KW-0503">Monooxygenase</keyword>
<evidence type="ECO:0000313" key="9">
    <source>
        <dbReference type="Proteomes" id="UP000326565"/>
    </source>
</evidence>
<dbReference type="GO" id="GO:0020037">
    <property type="term" value="F:heme binding"/>
    <property type="evidence" value="ECO:0007669"/>
    <property type="project" value="InterPro"/>
</dbReference>
<protein>
    <submittedName>
        <fullName evidence="8">Cytochrome P450</fullName>
    </submittedName>
</protein>
<dbReference type="InterPro" id="IPR050364">
    <property type="entry name" value="Cytochrome_P450_fung"/>
</dbReference>
<dbReference type="GO" id="GO:0016705">
    <property type="term" value="F:oxidoreductase activity, acting on paired donors, with incorporation or reduction of molecular oxygen"/>
    <property type="evidence" value="ECO:0007669"/>
    <property type="project" value="InterPro"/>
</dbReference>
<feature type="binding site" description="axial binding residue" evidence="5">
    <location>
        <position position="443"/>
    </location>
    <ligand>
        <name>heme</name>
        <dbReference type="ChEBI" id="CHEBI:30413"/>
    </ligand>
    <ligandPart>
        <name>Fe</name>
        <dbReference type="ChEBI" id="CHEBI:18248"/>
    </ligandPart>
</feature>
<dbReference type="PANTHER" id="PTHR46300">
    <property type="entry name" value="P450, PUTATIVE (EUROFUNG)-RELATED-RELATED"/>
    <property type="match status" value="1"/>
</dbReference>
<dbReference type="SUPFAM" id="SSF48264">
    <property type="entry name" value="Cytochrome P450"/>
    <property type="match status" value="1"/>
</dbReference>
<dbReference type="EMBL" id="ML732264">
    <property type="protein sequence ID" value="KAB8071757.1"/>
    <property type="molecule type" value="Genomic_DNA"/>
</dbReference>
<keyword evidence="4 5" id="KW-0408">Iron</keyword>
<keyword evidence="3 6" id="KW-0560">Oxidoreductase</keyword>
<dbReference type="PRINTS" id="PR00385">
    <property type="entry name" value="P450"/>
</dbReference>
<keyword evidence="9" id="KW-1185">Reference proteome</keyword>
<dbReference type="OrthoDB" id="2789670at2759"/>
<keyword evidence="7" id="KW-0472">Membrane</keyword>
<dbReference type="InterPro" id="IPR017972">
    <property type="entry name" value="Cyt_P450_CS"/>
</dbReference>
<dbReference type="Gene3D" id="1.10.630.10">
    <property type="entry name" value="Cytochrome P450"/>
    <property type="match status" value="1"/>
</dbReference>
<evidence type="ECO:0000256" key="6">
    <source>
        <dbReference type="RuleBase" id="RU000461"/>
    </source>
</evidence>
<organism evidence="8 9">
    <name type="scientific">Aspergillus leporis</name>
    <dbReference type="NCBI Taxonomy" id="41062"/>
    <lineage>
        <taxon>Eukaryota</taxon>
        <taxon>Fungi</taxon>
        <taxon>Dikarya</taxon>
        <taxon>Ascomycota</taxon>
        <taxon>Pezizomycotina</taxon>
        <taxon>Eurotiomycetes</taxon>
        <taxon>Eurotiomycetidae</taxon>
        <taxon>Eurotiales</taxon>
        <taxon>Aspergillaceae</taxon>
        <taxon>Aspergillus</taxon>
        <taxon>Aspergillus subgen. Circumdati</taxon>
    </lineage>
</organism>
<dbReference type="PROSITE" id="PS00086">
    <property type="entry name" value="CYTOCHROME_P450"/>
    <property type="match status" value="1"/>
</dbReference>
<evidence type="ECO:0000256" key="2">
    <source>
        <dbReference type="ARBA" id="ARBA00022723"/>
    </source>
</evidence>
<dbReference type="CDD" id="cd11065">
    <property type="entry name" value="CYP64-like"/>
    <property type="match status" value="1"/>
</dbReference>
<keyword evidence="7" id="KW-0812">Transmembrane</keyword>
<dbReference type="GO" id="GO:0005506">
    <property type="term" value="F:iron ion binding"/>
    <property type="evidence" value="ECO:0007669"/>
    <property type="project" value="InterPro"/>
</dbReference>
<comment type="cofactor">
    <cofactor evidence="5">
        <name>heme</name>
        <dbReference type="ChEBI" id="CHEBI:30413"/>
    </cofactor>
</comment>
<dbReference type="InterPro" id="IPR036396">
    <property type="entry name" value="Cyt_P450_sf"/>
</dbReference>
<dbReference type="PRINTS" id="PR00463">
    <property type="entry name" value="EP450I"/>
</dbReference>
<dbReference type="Pfam" id="PF00067">
    <property type="entry name" value="p450"/>
    <property type="match status" value="1"/>
</dbReference>
<dbReference type="GO" id="GO:0004497">
    <property type="term" value="F:monooxygenase activity"/>
    <property type="evidence" value="ECO:0007669"/>
    <property type="project" value="UniProtKB-KW"/>
</dbReference>
<dbReference type="InterPro" id="IPR002401">
    <property type="entry name" value="Cyt_P450_E_grp-I"/>
</dbReference>
<proteinExistence type="inferred from homology"/>
<comment type="similarity">
    <text evidence="1 6">Belongs to the cytochrome P450 family.</text>
</comment>
<dbReference type="AlphaFoldDB" id="A0A5N5WVI7"/>
<dbReference type="Proteomes" id="UP000326565">
    <property type="component" value="Unassembled WGS sequence"/>
</dbReference>
<dbReference type="InterPro" id="IPR001128">
    <property type="entry name" value="Cyt_P450"/>
</dbReference>
<keyword evidence="5 6" id="KW-0349">Heme</keyword>
<reference evidence="8 9" key="1">
    <citation type="submission" date="2019-04" db="EMBL/GenBank/DDBJ databases">
        <title>Friends and foes A comparative genomics study of 23 Aspergillus species from section Flavi.</title>
        <authorList>
            <consortium name="DOE Joint Genome Institute"/>
            <person name="Kjaerbolling I."/>
            <person name="Vesth T."/>
            <person name="Frisvad J.C."/>
            <person name="Nybo J.L."/>
            <person name="Theobald S."/>
            <person name="Kildgaard S."/>
            <person name="Isbrandt T."/>
            <person name="Kuo A."/>
            <person name="Sato A."/>
            <person name="Lyhne E.K."/>
            <person name="Kogle M.E."/>
            <person name="Wiebenga A."/>
            <person name="Kun R.S."/>
            <person name="Lubbers R.J."/>
            <person name="Makela M.R."/>
            <person name="Barry K."/>
            <person name="Chovatia M."/>
            <person name="Clum A."/>
            <person name="Daum C."/>
            <person name="Haridas S."/>
            <person name="He G."/>
            <person name="LaButti K."/>
            <person name="Lipzen A."/>
            <person name="Mondo S."/>
            <person name="Riley R."/>
            <person name="Salamov A."/>
            <person name="Simmons B.A."/>
            <person name="Magnuson J.K."/>
            <person name="Henrissat B."/>
            <person name="Mortensen U.H."/>
            <person name="Larsen T.O."/>
            <person name="Devries R.P."/>
            <person name="Grigoriev I.V."/>
            <person name="Machida M."/>
            <person name="Baker S.E."/>
            <person name="Andersen M.R."/>
        </authorList>
    </citation>
    <scope>NUCLEOTIDE SEQUENCE [LARGE SCALE GENOMIC DNA]</scope>
    <source>
        <strain evidence="8 9">CBS 151.66</strain>
    </source>
</reference>
<feature type="transmembrane region" description="Helical" evidence="7">
    <location>
        <begin position="7"/>
        <end position="27"/>
    </location>
</feature>
<evidence type="ECO:0000256" key="7">
    <source>
        <dbReference type="SAM" id="Phobius"/>
    </source>
</evidence>
<evidence type="ECO:0000256" key="4">
    <source>
        <dbReference type="ARBA" id="ARBA00023004"/>
    </source>
</evidence>
<evidence type="ECO:0000256" key="5">
    <source>
        <dbReference type="PIRSR" id="PIRSR602401-1"/>
    </source>
</evidence>
<keyword evidence="7" id="KW-1133">Transmembrane helix</keyword>
<evidence type="ECO:0000313" key="8">
    <source>
        <dbReference type="EMBL" id="KAB8071757.1"/>
    </source>
</evidence>
<keyword evidence="2 5" id="KW-0479">Metal-binding</keyword>
<gene>
    <name evidence="8" type="ORF">BDV29DRAFT_197183</name>
</gene>
<evidence type="ECO:0000256" key="3">
    <source>
        <dbReference type="ARBA" id="ARBA00023002"/>
    </source>
</evidence>
<accession>A0A5N5WVI7</accession>
<sequence length="526" mass="59010">MAATIPLSTLGSVFLGLVSLYLVKIILVSKKTPAPLPPGPKPKPIIGNLGDLPPPGKQEWVHWLQFKKLYGPISSISMFGQTIVILNDARMAFDLMEKRSTKYSSRPPMVFAGEIAGWKDILGMLPYSDRFRSYRKVMHRVLGTKAVISRFNPLQDVEVRRFLLRVLEKPDDLIQHIRTEAGAVILKIAYGYSIEPHGRDPLVDQVNESMEHFSAAATAGTWLVDTIPFLKHLPTWFPGAGFKKTGDSWKKTLLTTIEKPYRFVQQQMSRGSYPSSYLANLLEEGDGTFTAEQELVNKWTAASLYTGGADTTVSSLSCFFLAMALYPEVQQKAQEEIERVIGPYKLPTFNDRERLPYIDAVVKETLRWHPVAPLAIPHAATEDDIYEGYFIPKGSLILANIWAFTHDPNVYHDAAAFKPERFLSDNPEVDPHTLAFGFGRRICPGRLLADATIFLSIAQSLAVFNFSRPEEGDAKAEFSPGIVSHPAPYRLRITPRSASHETLIRSIEVEHPWEESNAKELEKIEC</sequence>
<name>A0A5N5WVI7_9EURO</name>
<dbReference type="PANTHER" id="PTHR46300:SF12">
    <property type="entry name" value="P450, PUTATIVE (EUROFUNG)-RELATED"/>
    <property type="match status" value="1"/>
</dbReference>
<evidence type="ECO:0000256" key="1">
    <source>
        <dbReference type="ARBA" id="ARBA00010617"/>
    </source>
</evidence>